<dbReference type="Proteomes" id="UP001168821">
    <property type="component" value="Unassembled WGS sequence"/>
</dbReference>
<accession>A0AA38HMX0</accession>
<keyword evidence="2" id="KW-1185">Reference proteome</keyword>
<evidence type="ECO:0000313" key="2">
    <source>
        <dbReference type="Proteomes" id="UP001168821"/>
    </source>
</evidence>
<dbReference type="AlphaFoldDB" id="A0AA38HMX0"/>
<dbReference type="InterPro" id="IPR013083">
    <property type="entry name" value="Znf_RING/FYVE/PHD"/>
</dbReference>
<dbReference type="PANTHER" id="PTHR37445">
    <property type="entry name" value="PROTEIN CBG24663"/>
    <property type="match status" value="1"/>
</dbReference>
<proteinExistence type="predicted"/>
<dbReference type="Gene3D" id="3.30.40.10">
    <property type="entry name" value="Zinc/RING finger domain, C3HC4 (zinc finger)"/>
    <property type="match status" value="1"/>
</dbReference>
<evidence type="ECO:0008006" key="3">
    <source>
        <dbReference type="Google" id="ProtNLM"/>
    </source>
</evidence>
<gene>
    <name evidence="1" type="ORF">Zmor_003649</name>
</gene>
<reference evidence="1" key="1">
    <citation type="journal article" date="2023" name="G3 (Bethesda)">
        <title>Whole genome assemblies of Zophobas morio and Tenebrio molitor.</title>
        <authorList>
            <person name="Kaur S."/>
            <person name="Stinson S.A."/>
            <person name="diCenzo G.C."/>
        </authorList>
    </citation>
    <scope>NUCLEOTIDE SEQUENCE</scope>
    <source>
        <strain evidence="1">QUZm001</strain>
    </source>
</reference>
<dbReference type="InterPro" id="IPR011011">
    <property type="entry name" value="Znf_FYVE_PHD"/>
</dbReference>
<dbReference type="SUPFAM" id="SSF57903">
    <property type="entry name" value="FYVE/PHD zinc finger"/>
    <property type="match status" value="1"/>
</dbReference>
<sequence length="233" mass="25706">MNPCVHCGEAKTGLSTTKCDGCGGVIHHACVGLSESDTVKTRAKSRAIKVVCPKCNINLTQCAGLKDLMQTMIDTLKTEFLNAIEQLKTQFEQKLNESLSNNSNIPDDLDSETIMDELADRQSRAGNIIIYNLPESGNGASSQNDDLDGVKTILNGLEIADKDKIHTLRLGRRGTNSRPLKIFLGSRSNALLVLKNKTYISEKNSGIKITNDETLVMRLWSEKHRIDKSIKFD</sequence>
<name>A0AA38HMX0_9CUCU</name>
<comment type="caution">
    <text evidence="1">The sequence shown here is derived from an EMBL/GenBank/DDBJ whole genome shotgun (WGS) entry which is preliminary data.</text>
</comment>
<dbReference type="EMBL" id="JALNTZ010000010">
    <property type="protein sequence ID" value="KAJ3640345.1"/>
    <property type="molecule type" value="Genomic_DNA"/>
</dbReference>
<organism evidence="1 2">
    <name type="scientific">Zophobas morio</name>
    <dbReference type="NCBI Taxonomy" id="2755281"/>
    <lineage>
        <taxon>Eukaryota</taxon>
        <taxon>Metazoa</taxon>
        <taxon>Ecdysozoa</taxon>
        <taxon>Arthropoda</taxon>
        <taxon>Hexapoda</taxon>
        <taxon>Insecta</taxon>
        <taxon>Pterygota</taxon>
        <taxon>Neoptera</taxon>
        <taxon>Endopterygota</taxon>
        <taxon>Coleoptera</taxon>
        <taxon>Polyphaga</taxon>
        <taxon>Cucujiformia</taxon>
        <taxon>Tenebrionidae</taxon>
        <taxon>Zophobas</taxon>
    </lineage>
</organism>
<evidence type="ECO:0000313" key="1">
    <source>
        <dbReference type="EMBL" id="KAJ3640345.1"/>
    </source>
</evidence>
<dbReference type="PANTHER" id="PTHR37445:SF3">
    <property type="entry name" value="ZINC FINGER PHD-TYPE DOMAIN-CONTAINING PROTEIN"/>
    <property type="match status" value="1"/>
</dbReference>
<protein>
    <recommendedName>
        <fullName evidence="3">Zinc finger PHD-type domain-containing protein</fullName>
    </recommendedName>
</protein>